<dbReference type="Pfam" id="PF00561">
    <property type="entry name" value="Abhydrolase_1"/>
    <property type="match status" value="1"/>
</dbReference>
<dbReference type="SUPFAM" id="SSF53474">
    <property type="entry name" value="alpha/beta-Hydrolases"/>
    <property type="match status" value="1"/>
</dbReference>
<name>A0AAV8XZL4_9CUCU</name>
<sequence>MHQGIRQSVRNNKSQRWSCCTKCVFGTLLYILIVFILLFLIIFVIVPLVFKYSVGIQQSIIFPTWVITPKNYSDIEAFGIRGVKNFYVDIEKSPNVTLGVWQILPSQILSHVLKNDEYNFDGFLTNKNYNILLYMHGNGADRTSSIELYEVLRNYFHIFAVDYRGYGDSSKADMTETGIISDITEMYKWLTDRSKSNIYIWGHSLGTGVATHLISNLKQENISTYGLILETPFTSVTDVMITHPIVEVYSYLPWFSVTIINPIIENDLNFDSKKYIVDIDCPIMMLHAKDDDIISYRFATDLYNKAMNTRNATYQGNITYHLFESVGYGHMLIFKAPELPNYVRNFIDECDNFEGRNFF</sequence>
<evidence type="ECO:0000256" key="1">
    <source>
        <dbReference type="SAM" id="Phobius"/>
    </source>
</evidence>
<comment type="caution">
    <text evidence="3">The sequence shown here is derived from an EMBL/GenBank/DDBJ whole genome shotgun (WGS) entry which is preliminary data.</text>
</comment>
<reference evidence="3" key="1">
    <citation type="journal article" date="2023" name="Insect Mol. Biol.">
        <title>Genome sequencing provides insights into the evolution of gene families encoding plant cell wall-degrading enzymes in longhorned beetles.</title>
        <authorList>
            <person name="Shin N.R."/>
            <person name="Okamura Y."/>
            <person name="Kirsch R."/>
            <person name="Pauchet Y."/>
        </authorList>
    </citation>
    <scope>NUCLEOTIDE SEQUENCE</scope>
    <source>
        <strain evidence="3">AMC_N1</strain>
    </source>
</reference>
<evidence type="ECO:0000259" key="2">
    <source>
        <dbReference type="Pfam" id="PF00561"/>
    </source>
</evidence>
<dbReference type="GO" id="GO:0052651">
    <property type="term" value="P:monoacylglycerol catabolic process"/>
    <property type="evidence" value="ECO:0007669"/>
    <property type="project" value="TreeGrafter"/>
</dbReference>
<dbReference type="GO" id="GO:0047372">
    <property type="term" value="F:monoacylglycerol lipase activity"/>
    <property type="evidence" value="ECO:0007669"/>
    <property type="project" value="TreeGrafter"/>
</dbReference>
<protein>
    <recommendedName>
        <fullName evidence="2">AB hydrolase-1 domain-containing protein</fullName>
    </recommendedName>
</protein>
<dbReference type="PANTHER" id="PTHR12277:SF194">
    <property type="entry name" value="FI04476P"/>
    <property type="match status" value="1"/>
</dbReference>
<dbReference type="InterPro" id="IPR029058">
    <property type="entry name" value="AB_hydrolase_fold"/>
</dbReference>
<gene>
    <name evidence="3" type="ORF">NQ318_013303</name>
</gene>
<keyword evidence="1" id="KW-0812">Transmembrane</keyword>
<dbReference type="GO" id="GO:0005789">
    <property type="term" value="C:endoplasmic reticulum membrane"/>
    <property type="evidence" value="ECO:0007669"/>
    <property type="project" value="TreeGrafter"/>
</dbReference>
<keyword evidence="4" id="KW-1185">Reference proteome</keyword>
<feature type="domain" description="AB hydrolase-1" evidence="2">
    <location>
        <begin position="131"/>
        <end position="222"/>
    </location>
</feature>
<dbReference type="GO" id="GO:0004622">
    <property type="term" value="F:phosphatidylcholine lysophospholipase activity"/>
    <property type="evidence" value="ECO:0007669"/>
    <property type="project" value="TreeGrafter"/>
</dbReference>
<accession>A0AAV8XZL4</accession>
<keyword evidence="1" id="KW-1133">Transmembrane helix</keyword>
<evidence type="ECO:0000313" key="4">
    <source>
        <dbReference type="Proteomes" id="UP001162162"/>
    </source>
</evidence>
<dbReference type="GO" id="GO:0006660">
    <property type="term" value="P:phosphatidylserine catabolic process"/>
    <property type="evidence" value="ECO:0007669"/>
    <property type="project" value="TreeGrafter"/>
</dbReference>
<feature type="transmembrane region" description="Helical" evidence="1">
    <location>
        <begin position="23"/>
        <end position="50"/>
    </location>
</feature>
<dbReference type="EMBL" id="JAPWTK010000266">
    <property type="protein sequence ID" value="KAJ8944121.1"/>
    <property type="molecule type" value="Genomic_DNA"/>
</dbReference>
<organism evidence="3 4">
    <name type="scientific">Aromia moschata</name>
    <dbReference type="NCBI Taxonomy" id="1265417"/>
    <lineage>
        <taxon>Eukaryota</taxon>
        <taxon>Metazoa</taxon>
        <taxon>Ecdysozoa</taxon>
        <taxon>Arthropoda</taxon>
        <taxon>Hexapoda</taxon>
        <taxon>Insecta</taxon>
        <taxon>Pterygota</taxon>
        <taxon>Neoptera</taxon>
        <taxon>Endopterygota</taxon>
        <taxon>Coleoptera</taxon>
        <taxon>Polyphaga</taxon>
        <taxon>Cucujiformia</taxon>
        <taxon>Chrysomeloidea</taxon>
        <taxon>Cerambycidae</taxon>
        <taxon>Cerambycinae</taxon>
        <taxon>Callichromatini</taxon>
        <taxon>Aromia</taxon>
    </lineage>
</organism>
<dbReference type="AlphaFoldDB" id="A0AAV8XZL4"/>
<dbReference type="PANTHER" id="PTHR12277">
    <property type="entry name" value="ALPHA/BETA HYDROLASE DOMAIN-CONTAINING PROTEIN"/>
    <property type="match status" value="1"/>
</dbReference>
<keyword evidence="1" id="KW-0472">Membrane</keyword>
<dbReference type="Gene3D" id="3.40.50.1820">
    <property type="entry name" value="alpha/beta hydrolase"/>
    <property type="match status" value="1"/>
</dbReference>
<evidence type="ECO:0000313" key="3">
    <source>
        <dbReference type="EMBL" id="KAJ8944121.1"/>
    </source>
</evidence>
<dbReference type="InterPro" id="IPR000073">
    <property type="entry name" value="AB_hydrolase_1"/>
</dbReference>
<dbReference type="Proteomes" id="UP001162162">
    <property type="component" value="Unassembled WGS sequence"/>
</dbReference>
<proteinExistence type="predicted"/>